<dbReference type="InterPro" id="IPR035994">
    <property type="entry name" value="Nucleoside_phosphorylase_sf"/>
</dbReference>
<dbReference type="Gene3D" id="3.40.50.1580">
    <property type="entry name" value="Nucleoside phosphorylase domain"/>
    <property type="match status" value="1"/>
</dbReference>
<dbReference type="PANTHER" id="PTHR46832:SF1">
    <property type="entry name" value="5'-METHYLTHIOADENOSINE_S-ADENOSYLHOMOCYSTEINE NUCLEOSIDASE"/>
    <property type="match status" value="1"/>
</dbReference>
<dbReference type="GO" id="GO:0008930">
    <property type="term" value="F:methylthioadenosine nucleosidase activity"/>
    <property type="evidence" value="ECO:0007669"/>
    <property type="project" value="TreeGrafter"/>
</dbReference>
<dbReference type="Pfam" id="PF00069">
    <property type="entry name" value="Pkinase"/>
    <property type="match status" value="1"/>
</dbReference>
<feature type="region of interest" description="Disordered" evidence="1">
    <location>
        <begin position="184"/>
        <end position="203"/>
    </location>
</feature>
<dbReference type="InterPro" id="IPR000719">
    <property type="entry name" value="Prot_kinase_dom"/>
</dbReference>
<comment type="caution">
    <text evidence="3">The sequence shown here is derived from an EMBL/GenBank/DDBJ whole genome shotgun (WGS) entry which is preliminary data.</text>
</comment>
<dbReference type="GO" id="GO:0005524">
    <property type="term" value="F:ATP binding"/>
    <property type="evidence" value="ECO:0007669"/>
    <property type="project" value="InterPro"/>
</dbReference>
<evidence type="ECO:0000313" key="3">
    <source>
        <dbReference type="EMBL" id="GGR42299.1"/>
    </source>
</evidence>
<name>A0A918FJ77_9ACTN</name>
<feature type="compositionally biased region" description="Basic and acidic residues" evidence="1">
    <location>
        <begin position="1"/>
        <end position="19"/>
    </location>
</feature>
<dbReference type="CDD" id="cd14014">
    <property type="entry name" value="STKc_PknB_like"/>
    <property type="match status" value="1"/>
</dbReference>
<accession>A0A918FJ77</accession>
<evidence type="ECO:0000256" key="1">
    <source>
        <dbReference type="SAM" id="MobiDB-lite"/>
    </source>
</evidence>
<dbReference type="Gene3D" id="3.30.200.20">
    <property type="entry name" value="Phosphorylase Kinase, domain 1"/>
    <property type="match status" value="1"/>
</dbReference>
<dbReference type="PANTHER" id="PTHR46832">
    <property type="entry name" value="5'-METHYLTHIOADENOSINE/S-ADENOSYLHOMOCYSTEINE NUCLEOSIDASE"/>
    <property type="match status" value="1"/>
</dbReference>
<dbReference type="EMBL" id="BMSX01000019">
    <property type="protein sequence ID" value="GGR42299.1"/>
    <property type="molecule type" value="Genomic_DNA"/>
</dbReference>
<dbReference type="GO" id="GO:0008782">
    <property type="term" value="F:adenosylhomocysteine nucleosidase activity"/>
    <property type="evidence" value="ECO:0007669"/>
    <property type="project" value="TreeGrafter"/>
</dbReference>
<dbReference type="AlphaFoldDB" id="A0A918FJ77"/>
<dbReference type="InterPro" id="IPR000845">
    <property type="entry name" value="Nucleoside_phosphorylase_d"/>
</dbReference>
<organism evidence="3 4">
    <name type="scientific">Streptomyces aurantiogriseus</name>
    <dbReference type="NCBI Taxonomy" id="66870"/>
    <lineage>
        <taxon>Bacteria</taxon>
        <taxon>Bacillati</taxon>
        <taxon>Actinomycetota</taxon>
        <taxon>Actinomycetes</taxon>
        <taxon>Kitasatosporales</taxon>
        <taxon>Streptomycetaceae</taxon>
        <taxon>Streptomyces</taxon>
    </lineage>
</organism>
<dbReference type="GO" id="GO:0019284">
    <property type="term" value="P:L-methionine salvage from S-adenosylmethionine"/>
    <property type="evidence" value="ECO:0007669"/>
    <property type="project" value="TreeGrafter"/>
</dbReference>
<dbReference type="Gene3D" id="1.10.510.10">
    <property type="entry name" value="Transferase(Phosphotransferase) domain 1"/>
    <property type="match status" value="1"/>
</dbReference>
<dbReference type="Proteomes" id="UP000658320">
    <property type="component" value="Unassembled WGS sequence"/>
</dbReference>
<dbReference type="GO" id="GO:0004672">
    <property type="term" value="F:protein kinase activity"/>
    <property type="evidence" value="ECO:0007669"/>
    <property type="project" value="InterPro"/>
</dbReference>
<proteinExistence type="predicted"/>
<dbReference type="SMART" id="SM00220">
    <property type="entry name" value="S_TKc"/>
    <property type="match status" value="1"/>
</dbReference>
<dbReference type="SUPFAM" id="SSF56112">
    <property type="entry name" value="Protein kinase-like (PK-like)"/>
    <property type="match status" value="1"/>
</dbReference>
<keyword evidence="4" id="KW-1185">Reference proteome</keyword>
<feature type="region of interest" description="Disordered" evidence="1">
    <location>
        <begin position="602"/>
        <end position="622"/>
    </location>
</feature>
<sequence length="622" mass="68069">MSHDQHSPDRRNAEERAEPEWSTLLRRRPASPSGEDWSAREQPRLVILTAALSEYRTVREFLTHVGTARSTSGAPYMVGDLAVTDGVWEVWVTCVGQGNIAAALQASQAVQELRPALIAFVGTAGSLKNDVELGDVVFATKVYGYESAKQTDDALLGRPVIEVTDRTLTQLAFRVAAEGAWRKRAPESDRRSRPTAHVAPIAAGDKLHTGNRSDLYQYLRESFDDAHAVEMEGLGFLSGARFWPTDTKAVLVRGVSDRLVDKRPDQDAVLQPAACRNAMAFLWELLEGCWPVRGAAGQQSHLSPGSGRAHLTNPPTFIPLARDSGVTVARRDDIPELDLVGEIVDGRYRLMREVGRGALNVVWEAEEFAFGGSLGRVALKLQPPKGDKRFVYFSREAVVMAGLDAPNILPYRSAGTQVGGRLDRWSFICTALAEFSLRDAVNEEPLWGSELLHMLRDVAAGLCHLHARRLIHGDVKPANILRLGERWVIGDFGLTQKTGAREPEGTVGYMAPERFNGVVTSKNDVYSFAVTAAVAASGNPRNENSTVDSTMVRIMNLLLANVPKPPPLWADRFPPAVADALRKALKHNPTARPGMKEILELLNSGDTDGPVSSPRSRARHAR</sequence>
<feature type="domain" description="Protein kinase" evidence="2">
    <location>
        <begin position="348"/>
        <end position="622"/>
    </location>
</feature>
<gene>
    <name evidence="3" type="ORF">GCM10010251_69140</name>
</gene>
<dbReference type="GO" id="GO:0005829">
    <property type="term" value="C:cytosol"/>
    <property type="evidence" value="ECO:0007669"/>
    <property type="project" value="TreeGrafter"/>
</dbReference>
<feature type="region of interest" description="Disordered" evidence="1">
    <location>
        <begin position="1"/>
        <end position="38"/>
    </location>
</feature>
<evidence type="ECO:0000313" key="4">
    <source>
        <dbReference type="Proteomes" id="UP000658320"/>
    </source>
</evidence>
<dbReference type="PROSITE" id="PS50011">
    <property type="entry name" value="PROTEIN_KINASE_DOM"/>
    <property type="match status" value="1"/>
</dbReference>
<reference evidence="3" key="2">
    <citation type="submission" date="2020-09" db="EMBL/GenBank/DDBJ databases">
        <authorList>
            <person name="Sun Q."/>
            <person name="Ohkuma M."/>
        </authorList>
    </citation>
    <scope>NUCLEOTIDE SEQUENCE</scope>
    <source>
        <strain evidence="3">JCM 4346</strain>
    </source>
</reference>
<dbReference type="InterPro" id="IPR011009">
    <property type="entry name" value="Kinase-like_dom_sf"/>
</dbReference>
<evidence type="ECO:0000259" key="2">
    <source>
        <dbReference type="PROSITE" id="PS50011"/>
    </source>
</evidence>
<reference evidence="3" key="1">
    <citation type="journal article" date="2014" name="Int. J. Syst. Evol. Microbiol.">
        <title>Complete genome sequence of Corynebacterium casei LMG S-19264T (=DSM 44701T), isolated from a smear-ripened cheese.</title>
        <authorList>
            <consortium name="US DOE Joint Genome Institute (JGI-PGF)"/>
            <person name="Walter F."/>
            <person name="Albersmeier A."/>
            <person name="Kalinowski J."/>
            <person name="Ruckert C."/>
        </authorList>
    </citation>
    <scope>NUCLEOTIDE SEQUENCE</scope>
    <source>
        <strain evidence="3">JCM 4346</strain>
    </source>
</reference>
<protein>
    <recommendedName>
        <fullName evidence="2">Protein kinase domain-containing protein</fullName>
    </recommendedName>
</protein>
<dbReference type="SUPFAM" id="SSF53167">
    <property type="entry name" value="Purine and uridine phosphorylases"/>
    <property type="match status" value="1"/>
</dbReference>
<dbReference type="Pfam" id="PF01048">
    <property type="entry name" value="PNP_UDP_1"/>
    <property type="match status" value="1"/>
</dbReference>
<dbReference type="GO" id="GO:0009116">
    <property type="term" value="P:nucleoside metabolic process"/>
    <property type="evidence" value="ECO:0007669"/>
    <property type="project" value="InterPro"/>
</dbReference>